<accession>A0A1L5FBF8</accession>
<sequence>MKLKHIFLVSIICILVYGIPVKAFDYDIKYMDTKSNIAQNKSWTIKFNKELNVSTVTEQNIQVLDSEEQMVPITLSLSSDNLSITLLPDSNYEKGKTYTLCIKKSVTSKDGCQLPKEVRMEFTITNPDLVETVNKMDNIEAAVKTQPEKNLVADVKSVLIKKMNDPSKDIDTSSLKSQYDNLSETEKLDLQMVFLSNFSLDTLSEIMALFE</sequence>
<evidence type="ECO:0000256" key="1">
    <source>
        <dbReference type="ARBA" id="ARBA00022729"/>
    </source>
</evidence>
<evidence type="ECO:0000313" key="4">
    <source>
        <dbReference type="Proteomes" id="UP000184604"/>
    </source>
</evidence>
<dbReference type="Gene3D" id="2.60.40.1220">
    <property type="match status" value="1"/>
</dbReference>
<dbReference type="Proteomes" id="UP000184604">
    <property type="component" value="Chromosome"/>
</dbReference>
<dbReference type="AlphaFoldDB" id="A0A1L5FBF8"/>
<dbReference type="EMBL" id="CP018335">
    <property type="protein sequence ID" value="APM40339.1"/>
    <property type="molecule type" value="Genomic_DNA"/>
</dbReference>
<name>A0A1L5FBF8_CLOKL</name>
<proteinExistence type="predicted"/>
<evidence type="ECO:0000313" key="3">
    <source>
        <dbReference type="EMBL" id="APM40339.1"/>
    </source>
</evidence>
<feature type="domain" description="SbsA Ig-like" evidence="2">
    <location>
        <begin position="33"/>
        <end position="123"/>
    </location>
</feature>
<evidence type="ECO:0000259" key="2">
    <source>
        <dbReference type="Pfam" id="PF13205"/>
    </source>
</evidence>
<dbReference type="InterPro" id="IPR014755">
    <property type="entry name" value="Cu-Rt/internalin_Ig-like"/>
</dbReference>
<dbReference type="OrthoDB" id="2067368at2"/>
<dbReference type="RefSeq" id="WP_073539937.1">
    <property type="nucleotide sequence ID" value="NZ_CP018335.1"/>
</dbReference>
<dbReference type="InterPro" id="IPR032812">
    <property type="entry name" value="SbsA_Ig"/>
</dbReference>
<reference evidence="3 4" key="1">
    <citation type="submission" date="2016-12" db="EMBL/GenBank/DDBJ databases">
        <title>Complete genome sequence of Clostridium kluyveri JZZ isolated from the pit mud of a Chinese flavor liquor-making factory.</title>
        <authorList>
            <person name="Wang Y."/>
        </authorList>
    </citation>
    <scope>NUCLEOTIDE SEQUENCE [LARGE SCALE GENOMIC DNA]</scope>
    <source>
        <strain evidence="3 4">JZZ</strain>
    </source>
</reference>
<gene>
    <name evidence="3" type="ORF">BS101_17165</name>
</gene>
<protein>
    <recommendedName>
        <fullName evidence="2">SbsA Ig-like domain-containing protein</fullName>
    </recommendedName>
</protein>
<dbReference type="Pfam" id="PF13205">
    <property type="entry name" value="Big_5"/>
    <property type="match status" value="1"/>
</dbReference>
<organism evidence="3 4">
    <name type="scientific">Clostridium kluyveri</name>
    <dbReference type="NCBI Taxonomy" id="1534"/>
    <lineage>
        <taxon>Bacteria</taxon>
        <taxon>Bacillati</taxon>
        <taxon>Bacillota</taxon>
        <taxon>Clostridia</taxon>
        <taxon>Eubacteriales</taxon>
        <taxon>Clostridiaceae</taxon>
        <taxon>Clostridium</taxon>
    </lineage>
</organism>
<keyword evidence="1" id="KW-0732">Signal</keyword>